<keyword evidence="7" id="KW-1185">Reference proteome</keyword>
<accession>A0ABS1J168</accession>
<feature type="transmembrane region" description="Helical" evidence="5">
    <location>
        <begin position="94"/>
        <end position="119"/>
    </location>
</feature>
<dbReference type="PANTHER" id="PTHR30249:SF0">
    <property type="entry name" value="PLASTIDAL GLYCOLATE_GLYCERATE TRANSLOCATOR 1, CHLOROPLASTIC"/>
    <property type="match status" value="1"/>
</dbReference>
<dbReference type="InterPro" id="IPR007300">
    <property type="entry name" value="CidB/LrgB"/>
</dbReference>
<keyword evidence="4 5" id="KW-0472">Membrane</keyword>
<reference evidence="6 7" key="1">
    <citation type="submission" date="2021-01" db="EMBL/GenBank/DDBJ databases">
        <title>Isolation and description of Catonella massiliensis sp. nov., a novel Catonella species, isolated from a stable periodontitis subject.</title>
        <authorList>
            <person name="Antezack A."/>
            <person name="Boxberger M."/>
            <person name="La Scola B."/>
            <person name="Monnet-Corti V."/>
        </authorList>
    </citation>
    <scope>NUCLEOTIDE SEQUENCE [LARGE SCALE GENOMIC DNA]</scope>
    <source>
        <strain evidence="6 7">Marseille-Q4567</strain>
    </source>
</reference>
<dbReference type="EMBL" id="JAEPRJ010000001">
    <property type="protein sequence ID" value="MBK5897886.1"/>
    <property type="molecule type" value="Genomic_DNA"/>
</dbReference>
<sequence>MNGLIENSTTFGIVVSIIGYQIGLLLRKKFKLAILNPLLISIIFVIAGILTFHIDYEDYNKSAQYLSYLLTPATVSLAIPLYKNLTILKENAVAIMTGIISGILSNLVCVLLFALAFGLSHKEYITLLPKSITTVIGMGVAQEFGGIVAITVAVIIITGILGNIIAITVFRIFRIYEPIARGISLGGASHAIGTAKAMEMGEIEGSVSSLAMIVSGILTLIGVSVFANFIK</sequence>
<evidence type="ECO:0000313" key="7">
    <source>
        <dbReference type="Proteomes" id="UP000604730"/>
    </source>
</evidence>
<keyword evidence="2 5" id="KW-0812">Transmembrane</keyword>
<proteinExistence type="predicted"/>
<feature type="transmembrane region" description="Helical" evidence="5">
    <location>
        <begin position="147"/>
        <end position="173"/>
    </location>
</feature>
<comment type="subcellular location">
    <subcellularLocation>
        <location evidence="1">Membrane</location>
        <topology evidence="1">Multi-pass membrane protein</topology>
    </subcellularLocation>
</comment>
<dbReference type="PANTHER" id="PTHR30249">
    <property type="entry name" value="PUTATIVE SEROTONIN TRANSPORTER"/>
    <property type="match status" value="1"/>
</dbReference>
<feature type="transmembrane region" description="Helical" evidence="5">
    <location>
        <begin position="6"/>
        <end position="26"/>
    </location>
</feature>
<dbReference type="RefSeq" id="WP_208429343.1">
    <property type="nucleotide sequence ID" value="NZ_JAEPRJ010000001.1"/>
</dbReference>
<evidence type="ECO:0000256" key="3">
    <source>
        <dbReference type="ARBA" id="ARBA00022989"/>
    </source>
</evidence>
<comment type="caution">
    <text evidence="6">The sequence shown here is derived from an EMBL/GenBank/DDBJ whole genome shotgun (WGS) entry which is preliminary data.</text>
</comment>
<gene>
    <name evidence="6" type="ORF">JJN12_08865</name>
</gene>
<evidence type="ECO:0000256" key="4">
    <source>
        <dbReference type="ARBA" id="ARBA00023136"/>
    </source>
</evidence>
<dbReference type="Proteomes" id="UP000604730">
    <property type="component" value="Unassembled WGS sequence"/>
</dbReference>
<feature type="transmembrane region" description="Helical" evidence="5">
    <location>
        <begin position="65"/>
        <end position="82"/>
    </location>
</feature>
<feature type="transmembrane region" description="Helical" evidence="5">
    <location>
        <begin position="210"/>
        <end position="230"/>
    </location>
</feature>
<evidence type="ECO:0000256" key="5">
    <source>
        <dbReference type="SAM" id="Phobius"/>
    </source>
</evidence>
<evidence type="ECO:0000256" key="1">
    <source>
        <dbReference type="ARBA" id="ARBA00004141"/>
    </source>
</evidence>
<organism evidence="6 7">
    <name type="scientific">Catonella massiliensis</name>
    <dbReference type="NCBI Taxonomy" id="2799636"/>
    <lineage>
        <taxon>Bacteria</taxon>
        <taxon>Bacillati</taxon>
        <taxon>Bacillota</taxon>
        <taxon>Clostridia</taxon>
        <taxon>Lachnospirales</taxon>
        <taxon>Lachnospiraceae</taxon>
        <taxon>Catonella</taxon>
    </lineage>
</organism>
<protein>
    <submittedName>
        <fullName evidence="6">LrgB family protein</fullName>
    </submittedName>
</protein>
<evidence type="ECO:0000313" key="6">
    <source>
        <dbReference type="EMBL" id="MBK5897886.1"/>
    </source>
</evidence>
<keyword evidence="3 5" id="KW-1133">Transmembrane helix</keyword>
<evidence type="ECO:0000256" key="2">
    <source>
        <dbReference type="ARBA" id="ARBA00022692"/>
    </source>
</evidence>
<feature type="transmembrane region" description="Helical" evidence="5">
    <location>
        <begin position="33"/>
        <end position="53"/>
    </location>
</feature>
<dbReference type="Pfam" id="PF04172">
    <property type="entry name" value="LrgB"/>
    <property type="match status" value="1"/>
</dbReference>
<name>A0ABS1J168_9FIRM</name>